<feature type="region of interest" description="Disordered" evidence="2">
    <location>
        <begin position="1069"/>
        <end position="1091"/>
    </location>
</feature>
<feature type="region of interest" description="Disordered" evidence="2">
    <location>
        <begin position="1"/>
        <end position="23"/>
    </location>
</feature>
<gene>
    <name evidence="5" type="ORF">KFL_006670060</name>
</gene>
<organism evidence="5 6">
    <name type="scientific">Klebsormidium nitens</name>
    <name type="common">Green alga</name>
    <name type="synonym">Ulothrix nitens</name>
    <dbReference type="NCBI Taxonomy" id="105231"/>
    <lineage>
        <taxon>Eukaryota</taxon>
        <taxon>Viridiplantae</taxon>
        <taxon>Streptophyta</taxon>
        <taxon>Klebsormidiophyceae</taxon>
        <taxon>Klebsormidiales</taxon>
        <taxon>Klebsormidiaceae</taxon>
        <taxon>Klebsormidium</taxon>
    </lineage>
</organism>
<dbReference type="AlphaFoldDB" id="A0A0U9HT58"/>
<evidence type="ECO:0000259" key="3">
    <source>
        <dbReference type="PROSITE" id="PS50137"/>
    </source>
</evidence>
<dbReference type="GO" id="GO:0005730">
    <property type="term" value="C:nucleolus"/>
    <property type="evidence" value="ECO:0000318"/>
    <property type="project" value="GO_Central"/>
</dbReference>
<dbReference type="SMART" id="SM00552">
    <property type="entry name" value="ADEAMc"/>
    <property type="match status" value="1"/>
</dbReference>
<feature type="region of interest" description="Disordered" evidence="2">
    <location>
        <begin position="375"/>
        <end position="451"/>
    </location>
</feature>
<dbReference type="Proteomes" id="UP000054558">
    <property type="component" value="Unassembled WGS sequence"/>
</dbReference>
<feature type="region of interest" description="Disordered" evidence="2">
    <location>
        <begin position="107"/>
        <end position="144"/>
    </location>
</feature>
<dbReference type="PROSITE" id="PS50141">
    <property type="entry name" value="A_DEAMIN_EDITASE"/>
    <property type="match status" value="1"/>
</dbReference>
<accession>A0A0U9HT58</accession>
<dbReference type="Pfam" id="PF02137">
    <property type="entry name" value="A_deamin"/>
    <property type="match status" value="2"/>
</dbReference>
<dbReference type="SUPFAM" id="SSF54768">
    <property type="entry name" value="dsRNA-binding domain-like"/>
    <property type="match status" value="3"/>
</dbReference>
<feature type="region of interest" description="Disordered" evidence="2">
    <location>
        <begin position="1022"/>
        <end position="1044"/>
    </location>
</feature>
<feature type="compositionally biased region" description="Low complexity" evidence="2">
    <location>
        <begin position="715"/>
        <end position="732"/>
    </location>
</feature>
<dbReference type="PANTHER" id="PTHR10910:SF62">
    <property type="entry name" value="AT07585P-RELATED"/>
    <property type="match status" value="1"/>
</dbReference>
<protein>
    <submittedName>
        <fullName evidence="5">Double-stranded RNA-specific adenosine deaminase</fullName>
    </submittedName>
</protein>
<sequence length="1091" mass="113727">MASWRPVGWDQAQGAGASGLSRSQNEANGALPYHYRQGSLGSWEQTHAGIGAGTVSASPYHLGQPPLSWQAPPAFYPPGGAIHEPVPSHAPQYTVQHPSMVHPASQLAAPPLQQPGGPPAYGQTRRPSPACPHRSPPSSTALAPRSVPNTIAAQQKGVLVSPVAYRAGGAIAPLVKNAISLLNEACQKLKLAAPAYSFSTDQVTARHTATLIVCGQTFTQTGPSKPAAKNAVAEAALNGVPGLRNWVPVAQGGPPAAAVAGAAPKDPMSALNELCQKRGVHAVFSFSEDAGDRWVGPTHTASLAIAGRFFVAGAPRKDVAKKLAARAALESLQGPDAQPAQQRPQVAGKPAQSAAPAVTAQEIAALAQMLPGVGPATAGSATQPQQAGRTPPVTSSAGEGAQNKEGPPEGPSAARVELALTDGSQSRESGTAPAAPQASHLVEPATSPGPALGKRVYASVAGTEKDPVSLLNEYTMRRGAHFEIVVRRLPTVTPAFVAEFAVDGRTFTAEGLSKGEAKKGVADAVLQHLEAQRPGTLEELTRGKAKKARKETAQAEPSPAVQGEGPKKLERERADKKRKLGGRDSQQDDGKTEGAGSNAFAYKLAKVACRKYRQLPASSSAQPGKKVLAAIILELPSPAGEPALRCVALGTGSHSAPQLARDDASLRDCRAEVLAVRAFRRFLCTQLERELHEERRRGRTALETVNPDPVEESDAAANGGDAAAEAGPAVAAEGGGGAMEAVGEAARDSVKSDEEESGSAKEEPLDDVRGGKKAKVEMTEGVSDDQPAEATPDAWALGLESGGPGADTPEPVPEPGAEAEAVRLDNPAEANGQVAGTETGAAEEDSVVCRDESGGRWRLRDGVKVHLWVSRPRAQQAHNGAVEDMERETRQVKVLRWTVVGVQGGLLAHLLPPVYLTSVTVNADAELYRNAGALAGLAERLPEPFTVRQPQVAQAFSCVSGTFRVETGAPMTECGESWAEGDEGLERVRSEDGRLDAPPGGESRLSRRRMFEQVRQLGDAGAGVESAAVTAERDEQPPAARAFESVETAKRAAVQYRAAKEVLAGFLDERRRAETGASVERESVAKPDLAT</sequence>
<dbReference type="SMART" id="SM00358">
    <property type="entry name" value="DSRM"/>
    <property type="match status" value="3"/>
</dbReference>
<feature type="domain" description="A to I editase" evidence="4">
    <location>
        <begin position="646"/>
        <end position="1069"/>
    </location>
</feature>
<feature type="domain" description="DRBM" evidence="3">
    <location>
        <begin position="466"/>
        <end position="531"/>
    </location>
</feature>
<feature type="region of interest" description="Disordered" evidence="2">
    <location>
        <begin position="987"/>
        <end position="1006"/>
    </location>
</feature>
<dbReference type="InterPro" id="IPR014720">
    <property type="entry name" value="dsRBD_dom"/>
</dbReference>
<dbReference type="GO" id="GO:0006396">
    <property type="term" value="P:RNA processing"/>
    <property type="evidence" value="ECO:0000318"/>
    <property type="project" value="GO_Central"/>
</dbReference>
<dbReference type="STRING" id="105231.A0A0U9HT58"/>
<feature type="compositionally biased region" description="Polar residues" evidence="2">
    <location>
        <begin position="379"/>
        <end position="397"/>
    </location>
</feature>
<evidence type="ECO:0000313" key="5">
    <source>
        <dbReference type="EMBL" id="GAQ90648.1"/>
    </source>
</evidence>
<feature type="compositionally biased region" description="Basic and acidic residues" evidence="2">
    <location>
        <begin position="565"/>
        <end position="592"/>
    </location>
</feature>
<dbReference type="InterPro" id="IPR002466">
    <property type="entry name" value="A_deamin"/>
</dbReference>
<dbReference type="PANTHER" id="PTHR10910">
    <property type="entry name" value="EUKARYOTE SPECIFIC DSRNA BINDING PROTEIN"/>
    <property type="match status" value="1"/>
</dbReference>
<dbReference type="GO" id="GO:0003725">
    <property type="term" value="F:double-stranded RNA binding"/>
    <property type="evidence" value="ECO:0000318"/>
    <property type="project" value="GO_Central"/>
</dbReference>
<evidence type="ECO:0000313" key="6">
    <source>
        <dbReference type="Proteomes" id="UP000054558"/>
    </source>
</evidence>
<dbReference type="GO" id="GO:0006382">
    <property type="term" value="P:adenosine to inosine editing"/>
    <property type="evidence" value="ECO:0000318"/>
    <property type="project" value="GO_Central"/>
</dbReference>
<dbReference type="OMA" id="GDISEWA"/>
<dbReference type="GO" id="GO:0003726">
    <property type="term" value="F:double-stranded RNA adenosine deaminase activity"/>
    <property type="evidence" value="ECO:0000318"/>
    <property type="project" value="GO_Central"/>
</dbReference>
<evidence type="ECO:0000259" key="4">
    <source>
        <dbReference type="PROSITE" id="PS50141"/>
    </source>
</evidence>
<reference evidence="5 6" key="1">
    <citation type="journal article" date="2014" name="Nat. Commun.">
        <title>Klebsormidium flaccidum genome reveals primary factors for plant terrestrial adaptation.</title>
        <authorList>
            <person name="Hori K."/>
            <person name="Maruyama F."/>
            <person name="Fujisawa T."/>
            <person name="Togashi T."/>
            <person name="Yamamoto N."/>
            <person name="Seo M."/>
            <person name="Sato S."/>
            <person name="Yamada T."/>
            <person name="Mori H."/>
            <person name="Tajima N."/>
            <person name="Moriyama T."/>
            <person name="Ikeuchi M."/>
            <person name="Watanabe M."/>
            <person name="Wada H."/>
            <person name="Kobayashi K."/>
            <person name="Saito M."/>
            <person name="Masuda T."/>
            <person name="Sasaki-Sekimoto Y."/>
            <person name="Mashiguchi K."/>
            <person name="Awai K."/>
            <person name="Shimojima M."/>
            <person name="Masuda S."/>
            <person name="Iwai M."/>
            <person name="Nobusawa T."/>
            <person name="Narise T."/>
            <person name="Kondo S."/>
            <person name="Saito H."/>
            <person name="Sato R."/>
            <person name="Murakawa M."/>
            <person name="Ihara Y."/>
            <person name="Oshima-Yamada Y."/>
            <person name="Ohtaka K."/>
            <person name="Satoh M."/>
            <person name="Sonobe K."/>
            <person name="Ishii M."/>
            <person name="Ohtani R."/>
            <person name="Kanamori-Sato M."/>
            <person name="Honoki R."/>
            <person name="Miyazaki D."/>
            <person name="Mochizuki H."/>
            <person name="Umetsu J."/>
            <person name="Higashi K."/>
            <person name="Shibata D."/>
            <person name="Kamiya Y."/>
            <person name="Sato N."/>
            <person name="Nakamura Y."/>
            <person name="Tabata S."/>
            <person name="Ida S."/>
            <person name="Kurokawa K."/>
            <person name="Ohta H."/>
        </authorList>
    </citation>
    <scope>NUCLEOTIDE SEQUENCE [LARGE SCALE GENOMIC DNA]</scope>
    <source>
        <strain evidence="5 6">NIES-2285</strain>
    </source>
</reference>
<dbReference type="OrthoDB" id="10268011at2759"/>
<dbReference type="GO" id="GO:0005737">
    <property type="term" value="C:cytoplasm"/>
    <property type="evidence" value="ECO:0000318"/>
    <property type="project" value="GO_Central"/>
</dbReference>
<name>A0A0U9HT58_KLENI</name>
<proteinExistence type="predicted"/>
<keyword evidence="6" id="KW-1185">Reference proteome</keyword>
<dbReference type="Gene3D" id="3.30.160.20">
    <property type="match status" value="3"/>
</dbReference>
<feature type="compositionally biased region" description="Basic and acidic residues" evidence="2">
    <location>
        <begin position="1069"/>
        <end position="1085"/>
    </location>
</feature>
<dbReference type="GO" id="GO:0008251">
    <property type="term" value="F:tRNA-specific adenosine deaminase activity"/>
    <property type="evidence" value="ECO:0000318"/>
    <property type="project" value="GO_Central"/>
</dbReference>
<evidence type="ECO:0000256" key="1">
    <source>
        <dbReference type="PROSITE-ProRule" id="PRU00266"/>
    </source>
</evidence>
<dbReference type="PROSITE" id="PS50137">
    <property type="entry name" value="DS_RBD"/>
    <property type="match status" value="2"/>
</dbReference>
<feature type="region of interest" description="Disordered" evidence="2">
    <location>
        <begin position="333"/>
        <end position="354"/>
    </location>
</feature>
<feature type="region of interest" description="Disordered" evidence="2">
    <location>
        <begin position="532"/>
        <end position="595"/>
    </location>
</feature>
<evidence type="ECO:0000256" key="2">
    <source>
        <dbReference type="SAM" id="MobiDB-lite"/>
    </source>
</evidence>
<keyword evidence="1" id="KW-0694">RNA-binding</keyword>
<feature type="region of interest" description="Disordered" evidence="2">
    <location>
        <begin position="693"/>
        <end position="816"/>
    </location>
</feature>
<feature type="compositionally biased region" description="Basic and acidic residues" evidence="2">
    <location>
        <begin position="745"/>
        <end position="778"/>
    </location>
</feature>
<feature type="domain" description="DRBM" evidence="3">
    <location>
        <begin position="266"/>
        <end position="334"/>
    </location>
</feature>
<dbReference type="Pfam" id="PF00035">
    <property type="entry name" value="dsrm"/>
    <property type="match status" value="2"/>
</dbReference>
<dbReference type="EMBL" id="DF237616">
    <property type="protein sequence ID" value="GAQ90648.1"/>
    <property type="molecule type" value="Genomic_DNA"/>
</dbReference>